<name>A0A9Q8Q9F3_9HYPO</name>
<keyword evidence="2" id="KW-1185">Reference proteome</keyword>
<dbReference type="AlphaFoldDB" id="A0A9Q8Q9F3"/>
<organism evidence="1 2">
    <name type="scientific">Purpureocillium takamizusanense</name>
    <dbReference type="NCBI Taxonomy" id="2060973"/>
    <lineage>
        <taxon>Eukaryota</taxon>
        <taxon>Fungi</taxon>
        <taxon>Dikarya</taxon>
        <taxon>Ascomycota</taxon>
        <taxon>Pezizomycotina</taxon>
        <taxon>Sordariomycetes</taxon>
        <taxon>Hypocreomycetidae</taxon>
        <taxon>Hypocreales</taxon>
        <taxon>Ophiocordycipitaceae</taxon>
        <taxon>Purpureocillium</taxon>
    </lineage>
</organism>
<gene>
    <name evidence="1" type="ORF">JDV02_001573</name>
</gene>
<proteinExistence type="predicted"/>
<dbReference type="GeneID" id="72063536"/>
<reference evidence="1" key="1">
    <citation type="submission" date="2021-11" db="EMBL/GenBank/DDBJ databases">
        <title>Purpureocillium_takamizusanense_genome.</title>
        <authorList>
            <person name="Nguyen N.-H."/>
        </authorList>
    </citation>
    <scope>NUCLEOTIDE SEQUENCE</scope>
    <source>
        <strain evidence="1">PT3</strain>
    </source>
</reference>
<evidence type="ECO:0000313" key="2">
    <source>
        <dbReference type="Proteomes" id="UP000829364"/>
    </source>
</evidence>
<dbReference type="Proteomes" id="UP000829364">
    <property type="component" value="Chromosome 1"/>
</dbReference>
<dbReference type="EMBL" id="CP086354">
    <property type="protein sequence ID" value="UNI14998.1"/>
    <property type="molecule type" value="Genomic_DNA"/>
</dbReference>
<sequence length="107" mass="11853">MALKRNTDQSPSAASVGYVVRGDGVLAALPGRVAQMQFVEHKGHRYRKQSYTTQLSDVCSSWVLRPARVPPPPAATMMCRRRIATCHLTATTKAVMYKPPSRFLPKP</sequence>
<dbReference type="RefSeq" id="XP_047838479.1">
    <property type="nucleotide sequence ID" value="XM_047982513.1"/>
</dbReference>
<evidence type="ECO:0000313" key="1">
    <source>
        <dbReference type="EMBL" id="UNI14998.1"/>
    </source>
</evidence>
<protein>
    <submittedName>
        <fullName evidence="1">Uncharacterized protein</fullName>
    </submittedName>
</protein>
<accession>A0A9Q8Q9F3</accession>
<dbReference type="KEGG" id="ptkz:JDV02_001573"/>